<keyword evidence="5 7" id="KW-0560">Oxidoreductase</keyword>
<evidence type="ECO:0000313" key="11">
    <source>
        <dbReference type="Proteomes" id="UP000563151"/>
    </source>
</evidence>
<dbReference type="Gene3D" id="3.40.50.720">
    <property type="entry name" value="NAD(P)-binding Rossmann-like Domain"/>
    <property type="match status" value="1"/>
</dbReference>
<reference evidence="10 11" key="1">
    <citation type="submission" date="2020-04" db="EMBL/GenBank/DDBJ databases">
        <title>Genomic insights into acetone-butanol-ethanol (ABE) fermentation by sequencing solventogenic clostridia strains.</title>
        <authorList>
            <person name="Brown S."/>
        </authorList>
    </citation>
    <scope>NUCLEOTIDE SEQUENCE [LARGE SCALE GENOMIC DNA]</scope>
    <source>
        <strain evidence="10 11">DJ011</strain>
    </source>
</reference>
<dbReference type="Gene3D" id="3.30.360.10">
    <property type="entry name" value="Dihydrodipicolinate Reductase, domain 2"/>
    <property type="match status" value="1"/>
</dbReference>
<dbReference type="HAMAP" id="MF_00150">
    <property type="entry name" value="ArgC_type1"/>
    <property type="match status" value="1"/>
</dbReference>
<dbReference type="EC" id="1.2.1.38" evidence="7"/>
<dbReference type="InterPro" id="IPR000706">
    <property type="entry name" value="AGPR_type-1"/>
</dbReference>
<feature type="active site" evidence="7 8">
    <location>
        <position position="151"/>
    </location>
</feature>
<dbReference type="GO" id="GO:0005737">
    <property type="term" value="C:cytoplasm"/>
    <property type="evidence" value="ECO:0007669"/>
    <property type="project" value="UniProtKB-SubCell"/>
</dbReference>
<comment type="function">
    <text evidence="7">Catalyzes the NADPH-dependent reduction of N-acetyl-5-glutamyl phosphate to yield N-acetyl-L-glutamate 5-semialdehyde.</text>
</comment>
<dbReference type="EMBL" id="JAAZWO010000020">
    <property type="protein sequence ID" value="MBC2398957.1"/>
    <property type="molecule type" value="Genomic_DNA"/>
</dbReference>
<dbReference type="InterPro" id="IPR058924">
    <property type="entry name" value="AGPR_dimerisation_dom"/>
</dbReference>
<evidence type="ECO:0000259" key="9">
    <source>
        <dbReference type="SMART" id="SM00859"/>
    </source>
</evidence>
<comment type="similarity">
    <text evidence="7">Belongs to the NAGSA dehydrogenase family. Type 1 subfamily.</text>
</comment>
<dbReference type="PANTHER" id="PTHR32338">
    <property type="entry name" value="N-ACETYL-GAMMA-GLUTAMYL-PHOSPHATE REDUCTASE, CHLOROPLASTIC-RELATED-RELATED"/>
    <property type="match status" value="1"/>
</dbReference>
<dbReference type="CDD" id="cd23934">
    <property type="entry name" value="AGPR_1_C"/>
    <property type="match status" value="1"/>
</dbReference>
<proteinExistence type="inferred from homology"/>
<dbReference type="InterPro" id="IPR023013">
    <property type="entry name" value="AGPR_AS"/>
</dbReference>
<keyword evidence="7" id="KW-0963">Cytoplasm</keyword>
<keyword evidence="11" id="KW-1185">Reference proteome</keyword>
<evidence type="ECO:0000256" key="3">
    <source>
        <dbReference type="ARBA" id="ARBA00022605"/>
    </source>
</evidence>
<comment type="caution">
    <text evidence="10">The sequence shown here is derived from an EMBL/GenBank/DDBJ whole genome shotgun (WGS) entry which is preliminary data.</text>
</comment>
<dbReference type="GO" id="GO:0070401">
    <property type="term" value="F:NADP+ binding"/>
    <property type="evidence" value="ECO:0007669"/>
    <property type="project" value="InterPro"/>
</dbReference>
<comment type="catalytic activity">
    <reaction evidence="6 7">
        <text>N-acetyl-L-glutamate 5-semialdehyde + phosphate + NADP(+) = N-acetyl-L-glutamyl 5-phosphate + NADPH + H(+)</text>
        <dbReference type="Rhea" id="RHEA:21588"/>
        <dbReference type="ChEBI" id="CHEBI:15378"/>
        <dbReference type="ChEBI" id="CHEBI:29123"/>
        <dbReference type="ChEBI" id="CHEBI:43474"/>
        <dbReference type="ChEBI" id="CHEBI:57783"/>
        <dbReference type="ChEBI" id="CHEBI:57936"/>
        <dbReference type="ChEBI" id="CHEBI:58349"/>
        <dbReference type="EC" id="1.2.1.38"/>
    </reaction>
</comment>
<keyword evidence="3 7" id="KW-0028">Amino-acid biosynthesis</keyword>
<comment type="subcellular location">
    <subcellularLocation>
        <location evidence="7">Cytoplasm</location>
    </subcellularLocation>
</comment>
<dbReference type="CDD" id="cd17895">
    <property type="entry name" value="AGPR_1_N"/>
    <property type="match status" value="1"/>
</dbReference>
<dbReference type="Pfam" id="PF22698">
    <property type="entry name" value="Semialdhyde_dhC_1"/>
    <property type="match status" value="1"/>
</dbReference>
<dbReference type="SUPFAM" id="SSF51735">
    <property type="entry name" value="NAD(P)-binding Rossmann-fold domains"/>
    <property type="match status" value="1"/>
</dbReference>
<dbReference type="PANTHER" id="PTHR32338:SF10">
    <property type="entry name" value="N-ACETYL-GAMMA-GLUTAMYL-PHOSPHATE REDUCTASE, CHLOROPLASTIC-RELATED"/>
    <property type="match status" value="1"/>
</dbReference>
<evidence type="ECO:0000256" key="4">
    <source>
        <dbReference type="ARBA" id="ARBA00022857"/>
    </source>
</evidence>
<dbReference type="SUPFAM" id="SSF55347">
    <property type="entry name" value="Glyceraldehyde-3-phosphate dehydrogenase-like, C-terminal domain"/>
    <property type="match status" value="1"/>
</dbReference>
<dbReference type="GO" id="GO:0051287">
    <property type="term" value="F:NAD binding"/>
    <property type="evidence" value="ECO:0007669"/>
    <property type="project" value="InterPro"/>
</dbReference>
<dbReference type="Pfam" id="PF01118">
    <property type="entry name" value="Semialdhyde_dh"/>
    <property type="match status" value="1"/>
</dbReference>
<evidence type="ECO:0000256" key="7">
    <source>
        <dbReference type="HAMAP-Rule" id="MF_00150"/>
    </source>
</evidence>
<organism evidence="10 11">
    <name type="scientific">Clostridium tetanomorphum</name>
    <dbReference type="NCBI Taxonomy" id="1553"/>
    <lineage>
        <taxon>Bacteria</taxon>
        <taxon>Bacillati</taxon>
        <taxon>Bacillota</taxon>
        <taxon>Clostridia</taxon>
        <taxon>Eubacteriales</taxon>
        <taxon>Clostridiaceae</taxon>
        <taxon>Clostridium</taxon>
    </lineage>
</organism>
<evidence type="ECO:0000256" key="6">
    <source>
        <dbReference type="ARBA" id="ARBA00050557"/>
    </source>
</evidence>
<comment type="pathway">
    <text evidence="1 7">Amino-acid biosynthesis; L-arginine biosynthesis; N(2)-acetyl-L-ornithine from L-glutamate: step 3/4.</text>
</comment>
<evidence type="ECO:0000313" key="10">
    <source>
        <dbReference type="EMBL" id="MBC2398957.1"/>
    </source>
</evidence>
<dbReference type="GO" id="GO:0006526">
    <property type="term" value="P:L-arginine biosynthetic process"/>
    <property type="evidence" value="ECO:0007669"/>
    <property type="project" value="UniProtKB-UniRule"/>
</dbReference>
<dbReference type="Proteomes" id="UP000563151">
    <property type="component" value="Unassembled WGS sequence"/>
</dbReference>
<dbReference type="InterPro" id="IPR050085">
    <property type="entry name" value="AGPR"/>
</dbReference>
<dbReference type="InterPro" id="IPR036291">
    <property type="entry name" value="NAD(P)-bd_dom_sf"/>
</dbReference>
<dbReference type="SMART" id="SM00859">
    <property type="entry name" value="Semialdhyde_dh"/>
    <property type="match status" value="1"/>
</dbReference>
<dbReference type="NCBIfam" id="TIGR01850">
    <property type="entry name" value="argC"/>
    <property type="match status" value="1"/>
</dbReference>
<evidence type="ECO:0000256" key="8">
    <source>
        <dbReference type="PROSITE-ProRule" id="PRU10010"/>
    </source>
</evidence>
<evidence type="ECO:0000256" key="5">
    <source>
        <dbReference type="ARBA" id="ARBA00023002"/>
    </source>
</evidence>
<dbReference type="GO" id="GO:0003942">
    <property type="term" value="F:N-acetyl-gamma-glutamyl-phosphate reductase activity"/>
    <property type="evidence" value="ECO:0007669"/>
    <property type="project" value="UniProtKB-UniRule"/>
</dbReference>
<dbReference type="AlphaFoldDB" id="A0A923E994"/>
<evidence type="ECO:0000256" key="2">
    <source>
        <dbReference type="ARBA" id="ARBA00022571"/>
    </source>
</evidence>
<gene>
    <name evidence="7" type="primary">argC</name>
    <name evidence="10" type="ORF">HGG79_14405</name>
</gene>
<dbReference type="RefSeq" id="WP_035147590.1">
    <property type="nucleotide sequence ID" value="NZ_JAAZWO010000020.1"/>
</dbReference>
<feature type="domain" description="Semialdehyde dehydrogenase NAD-binding" evidence="9">
    <location>
        <begin position="3"/>
        <end position="143"/>
    </location>
</feature>
<dbReference type="PROSITE" id="PS01224">
    <property type="entry name" value="ARGC"/>
    <property type="match status" value="1"/>
</dbReference>
<dbReference type="InterPro" id="IPR000534">
    <property type="entry name" value="Semialdehyde_DH_NAD-bd"/>
</dbReference>
<keyword evidence="4 7" id="KW-0521">NADP</keyword>
<name>A0A923E994_CLOTT</name>
<evidence type="ECO:0000256" key="1">
    <source>
        <dbReference type="ARBA" id="ARBA00004862"/>
    </source>
</evidence>
<dbReference type="FunFam" id="3.30.360.10:FF:000014">
    <property type="entry name" value="N-acetyl-gamma-glutamyl-phosphate reductase"/>
    <property type="match status" value="1"/>
</dbReference>
<protein>
    <recommendedName>
        <fullName evidence="7">N-acetyl-gamma-glutamyl-phosphate reductase</fullName>
        <shortName evidence="7">AGPR</shortName>
        <ecNumber evidence="7">1.2.1.38</ecNumber>
    </recommendedName>
    <alternativeName>
        <fullName evidence="7">N-acetyl-glutamate semialdehyde dehydrogenase</fullName>
        <shortName evidence="7">NAGSA dehydrogenase</shortName>
    </alternativeName>
</protein>
<keyword evidence="2 7" id="KW-0055">Arginine biosynthesis</keyword>
<accession>A0A923E994</accession>
<sequence>MISVGILGATGYVGQQLVWFLHKHPKVEIKFMVSYNYANIEFSEIYNNYFNFIQSKCIGFEEYEKKLEQIDVLFIALPNGSSFDIVKKALLNNVKVIDLGADYRLNSPDVYKQWYGIEHNAKNLLAQSVYGLSEIYREKIKKSRLIANPGCYTTASILALYPLLEKNLVDTKSIIIDGKSGISGAGKTLKTNSLFCECNESVKAYGVAGHRHTPEIEQQLSAAAKKEVILTFTPHLIPMNRGILATCYANLKTVISEEDLYNLYNSFYGKEYFIRILKNLPETRNVRGSNLCDIGMRIDKRTNKVIVISAIDNLMKGAAGQAIQNMNIMFGIDEKEGIDVLSMQI</sequence>